<dbReference type="Pfam" id="PF03616">
    <property type="entry name" value="Glt_symporter"/>
    <property type="match status" value="1"/>
</dbReference>
<feature type="transmembrane region" description="Helical" evidence="1">
    <location>
        <begin position="231"/>
        <end position="247"/>
    </location>
</feature>
<dbReference type="PANTHER" id="PTHR36178">
    <property type="entry name" value="SLR0625 PROTEIN"/>
    <property type="match status" value="1"/>
</dbReference>
<feature type="transmembrane region" description="Helical" evidence="1">
    <location>
        <begin position="357"/>
        <end position="378"/>
    </location>
</feature>
<dbReference type="Proteomes" id="UP000190625">
    <property type="component" value="Unassembled WGS sequence"/>
</dbReference>
<accession>A0A1T4PU13</accession>
<keyword evidence="1" id="KW-0812">Transmembrane</keyword>
<feature type="transmembrane region" description="Helical" evidence="1">
    <location>
        <begin position="318"/>
        <end position="337"/>
    </location>
</feature>
<dbReference type="PANTHER" id="PTHR36178:SF1">
    <property type="entry name" value="SODIUM_GLUTAMATE SYMPORTER"/>
    <property type="match status" value="1"/>
</dbReference>
<feature type="transmembrane region" description="Helical" evidence="1">
    <location>
        <begin position="259"/>
        <end position="280"/>
    </location>
</feature>
<feature type="transmembrane region" description="Helical" evidence="1">
    <location>
        <begin position="96"/>
        <end position="118"/>
    </location>
</feature>
<dbReference type="AlphaFoldDB" id="A0A1T4PU13"/>
<keyword evidence="1" id="KW-0472">Membrane</keyword>
<dbReference type="STRING" id="142842.SAMN02745118_02304"/>
<protein>
    <submittedName>
        <fullName evidence="2">Glutamate:Na+ symporter, ESS family</fullName>
    </submittedName>
</protein>
<sequence length="382" mass="42022">MYAVHLSSLETLAVATALLLLGYYLTKKVRVFKINYIPAPVIGGLLCALTVFGLKSLEIININFDISLKPLFFAGFFASIGFRTTSNMLRNNKTRLLLFLIFTVIVAFAQKIMAIYLAPILELDLIESLAESLAHMDGGMTKKLFVPALAKHGIPAVKAIFKGVVILSLTISSLIGGPLFRYLKRKYNLGQGKKTQAHSLTPPLLLKHITIYIITLILATGLSKILGGKLFPWHGSALIIASVWRNLDEKFEISKLNMYYLNVLGNISLSLCLILVFMNINFSLMQALHFKILILTLFQILLVIGIAVIIFKVLGNNLVAALIAVGLPGFALGLPPATMSTLQSIQEDNGLVPEATFVVPVVGAWWILFINPWVYQVVSKLI</sequence>
<dbReference type="GO" id="GO:0015813">
    <property type="term" value="P:L-glutamate transmembrane transport"/>
    <property type="evidence" value="ECO:0007669"/>
    <property type="project" value="InterPro"/>
</dbReference>
<dbReference type="OrthoDB" id="4921038at2"/>
<evidence type="ECO:0000313" key="3">
    <source>
        <dbReference type="Proteomes" id="UP000190625"/>
    </source>
</evidence>
<name>A0A1T4PU13_9FIRM</name>
<gene>
    <name evidence="2" type="ORF">SAMN02745118_02304</name>
</gene>
<proteinExistence type="predicted"/>
<keyword evidence="3" id="KW-1185">Reference proteome</keyword>
<dbReference type="GO" id="GO:0016020">
    <property type="term" value="C:membrane"/>
    <property type="evidence" value="ECO:0007669"/>
    <property type="project" value="InterPro"/>
</dbReference>
<feature type="transmembrane region" description="Helical" evidence="1">
    <location>
        <begin position="292"/>
        <end position="311"/>
    </location>
</feature>
<keyword evidence="1" id="KW-1133">Transmembrane helix</keyword>
<feature type="transmembrane region" description="Helical" evidence="1">
    <location>
        <begin position="204"/>
        <end position="225"/>
    </location>
</feature>
<dbReference type="GO" id="GO:0015501">
    <property type="term" value="F:glutamate:sodium symporter activity"/>
    <property type="evidence" value="ECO:0007669"/>
    <property type="project" value="InterPro"/>
</dbReference>
<dbReference type="InterPro" id="IPR004445">
    <property type="entry name" value="GltS"/>
</dbReference>
<organism evidence="2 3">
    <name type="scientific">Selenihalanaerobacter shriftii</name>
    <dbReference type="NCBI Taxonomy" id="142842"/>
    <lineage>
        <taxon>Bacteria</taxon>
        <taxon>Bacillati</taxon>
        <taxon>Bacillota</taxon>
        <taxon>Clostridia</taxon>
        <taxon>Halanaerobiales</taxon>
        <taxon>Halobacteroidaceae</taxon>
        <taxon>Selenihalanaerobacter</taxon>
    </lineage>
</organism>
<feature type="transmembrane region" description="Helical" evidence="1">
    <location>
        <begin position="159"/>
        <end position="183"/>
    </location>
</feature>
<dbReference type="RefSeq" id="WP_078810737.1">
    <property type="nucleotide sequence ID" value="NZ_FUWM01000021.1"/>
</dbReference>
<dbReference type="EMBL" id="FUWM01000021">
    <property type="protein sequence ID" value="SJZ94771.1"/>
    <property type="molecule type" value="Genomic_DNA"/>
</dbReference>
<evidence type="ECO:0000256" key="1">
    <source>
        <dbReference type="SAM" id="Phobius"/>
    </source>
</evidence>
<feature type="transmembrane region" description="Helical" evidence="1">
    <location>
        <begin position="6"/>
        <end position="25"/>
    </location>
</feature>
<reference evidence="3" key="1">
    <citation type="submission" date="2017-02" db="EMBL/GenBank/DDBJ databases">
        <authorList>
            <person name="Varghese N."/>
            <person name="Submissions S."/>
        </authorList>
    </citation>
    <scope>NUCLEOTIDE SEQUENCE [LARGE SCALE GENOMIC DNA]</scope>
    <source>
        <strain evidence="3">ATCC BAA-73</strain>
    </source>
</reference>
<feature type="transmembrane region" description="Helical" evidence="1">
    <location>
        <begin position="66"/>
        <end position="84"/>
    </location>
</feature>
<evidence type="ECO:0000313" key="2">
    <source>
        <dbReference type="EMBL" id="SJZ94771.1"/>
    </source>
</evidence>
<feature type="transmembrane region" description="Helical" evidence="1">
    <location>
        <begin position="37"/>
        <end position="54"/>
    </location>
</feature>